<accession>A0A194UU78</accession>
<dbReference type="GO" id="GO:0005634">
    <property type="term" value="C:nucleus"/>
    <property type="evidence" value="ECO:0007669"/>
    <property type="project" value="UniProtKB-SubCell"/>
</dbReference>
<keyword evidence="8" id="KW-1185">Reference proteome</keyword>
<dbReference type="GO" id="GO:0003677">
    <property type="term" value="F:DNA binding"/>
    <property type="evidence" value="ECO:0007669"/>
    <property type="project" value="UniProtKB-UniRule"/>
</dbReference>
<organism evidence="7 8">
    <name type="scientific">Cytospora mali</name>
    <name type="common">Apple Valsa canker fungus</name>
    <name type="synonym">Valsa mali</name>
    <dbReference type="NCBI Taxonomy" id="578113"/>
    <lineage>
        <taxon>Eukaryota</taxon>
        <taxon>Fungi</taxon>
        <taxon>Dikarya</taxon>
        <taxon>Ascomycota</taxon>
        <taxon>Pezizomycotina</taxon>
        <taxon>Sordariomycetes</taxon>
        <taxon>Sordariomycetidae</taxon>
        <taxon>Diaporthales</taxon>
        <taxon>Cytosporaceae</taxon>
        <taxon>Cytospora</taxon>
    </lineage>
</organism>
<evidence type="ECO:0000256" key="3">
    <source>
        <dbReference type="ARBA" id="ARBA00023242"/>
    </source>
</evidence>
<dbReference type="InterPro" id="IPR050224">
    <property type="entry name" value="TALE_homeobox"/>
</dbReference>
<keyword evidence="1 4" id="KW-0238">DNA-binding</keyword>
<proteinExistence type="predicted"/>
<dbReference type="PANTHER" id="PTHR11850">
    <property type="entry name" value="HOMEOBOX PROTEIN TRANSCRIPTION FACTORS"/>
    <property type="match status" value="1"/>
</dbReference>
<keyword evidence="3 4" id="KW-0539">Nucleus</keyword>
<feature type="domain" description="Homeobox" evidence="6">
    <location>
        <begin position="202"/>
        <end position="257"/>
    </location>
</feature>
<dbReference type="EMBL" id="KN714678">
    <property type="protein sequence ID" value="KUI55169.1"/>
    <property type="molecule type" value="Genomic_DNA"/>
</dbReference>
<protein>
    <submittedName>
        <fullName evidence="7">Homeobox protein 4</fullName>
    </submittedName>
</protein>
<dbReference type="InterPro" id="IPR001356">
    <property type="entry name" value="HD"/>
</dbReference>
<dbReference type="GO" id="GO:0006355">
    <property type="term" value="P:regulation of DNA-templated transcription"/>
    <property type="evidence" value="ECO:0007669"/>
    <property type="project" value="InterPro"/>
</dbReference>
<dbReference type="InterPro" id="IPR009057">
    <property type="entry name" value="Homeodomain-like_sf"/>
</dbReference>
<feature type="compositionally biased region" description="Polar residues" evidence="5">
    <location>
        <begin position="134"/>
        <end position="143"/>
    </location>
</feature>
<feature type="compositionally biased region" description="Polar residues" evidence="5">
    <location>
        <begin position="161"/>
        <end position="183"/>
    </location>
</feature>
<comment type="subcellular location">
    <subcellularLocation>
        <location evidence="4">Nucleus</location>
    </subcellularLocation>
</comment>
<evidence type="ECO:0000259" key="6">
    <source>
        <dbReference type="PROSITE" id="PS50071"/>
    </source>
</evidence>
<feature type="region of interest" description="Disordered" evidence="5">
    <location>
        <begin position="252"/>
        <end position="271"/>
    </location>
</feature>
<reference evidence="8" key="1">
    <citation type="submission" date="2014-12" db="EMBL/GenBank/DDBJ databases">
        <title>Genome Sequence of Valsa Canker Pathogens Uncovers a Specific Adaption of Colonization on Woody Bark.</title>
        <authorList>
            <person name="Yin Z."/>
            <person name="Liu H."/>
            <person name="Gao X."/>
            <person name="Li Z."/>
            <person name="Song N."/>
            <person name="Ke X."/>
            <person name="Dai Q."/>
            <person name="Wu Y."/>
            <person name="Sun Y."/>
            <person name="Xu J.-R."/>
            <person name="Kang Z.K."/>
            <person name="Wang L."/>
            <person name="Huang L."/>
        </authorList>
    </citation>
    <scope>NUCLEOTIDE SEQUENCE [LARGE SCALE GENOMIC DNA]</scope>
    <source>
        <strain evidence="8">SXYL134</strain>
    </source>
</reference>
<feature type="region of interest" description="Disordered" evidence="5">
    <location>
        <begin position="358"/>
        <end position="398"/>
    </location>
</feature>
<sequence>MPVIPEDSVMEEFVNWDHAEPPASSANVEMPFGTNLDLQPVQDNLDFDLALANIDGDDFSFWALEHFETSNFDSIQAQAQTTTEPASGAAALAVCDACQASGFTCKRVKEGQYEGYCTSCVALRHNCSFGLASPTDNKTSGPFPTNPWPIRGESPSGRFPEQTQQDNPRSHSSPDLASSTAGTESGKDNSPKPPAVPKIGARFSRESVRILKAWLSTHSNRPYPSEDEREALQRQTGLNKTQIANWLANARRRSKGKYQPTRSTSPSVRGFSGAIEIPHRRGTPVLEHMNPLQRWENSPPGIIDTLGPLSPYCANSSPENEPASVTAIASAILNNANSSNGSGLNSPYSLNFTDDDADKSCSPNTLEAHLDPSGHSNNVDAGGGGEELLQDMETRRLA</sequence>
<feature type="DNA-binding region" description="Homeobox" evidence="4">
    <location>
        <begin position="204"/>
        <end position="258"/>
    </location>
</feature>
<evidence type="ECO:0000256" key="5">
    <source>
        <dbReference type="SAM" id="MobiDB-lite"/>
    </source>
</evidence>
<dbReference type="SUPFAM" id="SSF46689">
    <property type="entry name" value="Homeodomain-like"/>
    <property type="match status" value="1"/>
</dbReference>
<evidence type="ECO:0000256" key="4">
    <source>
        <dbReference type="PROSITE-ProRule" id="PRU00108"/>
    </source>
</evidence>
<dbReference type="SMART" id="SM00389">
    <property type="entry name" value="HOX"/>
    <property type="match status" value="1"/>
</dbReference>
<keyword evidence="2 4" id="KW-0371">Homeobox</keyword>
<dbReference type="STRING" id="694573.A0A194UU78"/>
<dbReference type="InterPro" id="IPR008422">
    <property type="entry name" value="KN_HD"/>
</dbReference>
<dbReference type="CDD" id="cd00086">
    <property type="entry name" value="homeodomain"/>
    <property type="match status" value="1"/>
</dbReference>
<gene>
    <name evidence="7" type="ORF">VP1G_10722</name>
</gene>
<evidence type="ECO:0000313" key="7">
    <source>
        <dbReference type="EMBL" id="KUI55169.1"/>
    </source>
</evidence>
<dbReference type="Proteomes" id="UP000078576">
    <property type="component" value="Unassembled WGS sequence"/>
</dbReference>
<dbReference type="AlphaFoldDB" id="A0A194UU78"/>
<dbReference type="OrthoDB" id="10056939at2759"/>
<evidence type="ECO:0000256" key="1">
    <source>
        <dbReference type="ARBA" id="ARBA00023125"/>
    </source>
</evidence>
<dbReference type="Gene3D" id="1.10.10.60">
    <property type="entry name" value="Homeodomain-like"/>
    <property type="match status" value="1"/>
</dbReference>
<evidence type="ECO:0000313" key="8">
    <source>
        <dbReference type="Proteomes" id="UP000078576"/>
    </source>
</evidence>
<name>A0A194UU78_CYTMA</name>
<dbReference type="PROSITE" id="PS50071">
    <property type="entry name" value="HOMEOBOX_2"/>
    <property type="match status" value="1"/>
</dbReference>
<dbReference type="Pfam" id="PF05920">
    <property type="entry name" value="Homeobox_KN"/>
    <property type="match status" value="1"/>
</dbReference>
<evidence type="ECO:0000256" key="2">
    <source>
        <dbReference type="ARBA" id="ARBA00023155"/>
    </source>
</evidence>
<feature type="region of interest" description="Disordered" evidence="5">
    <location>
        <begin position="134"/>
        <end position="201"/>
    </location>
</feature>